<feature type="compositionally biased region" description="Basic residues" evidence="1">
    <location>
        <begin position="75"/>
        <end position="91"/>
    </location>
</feature>
<proteinExistence type="predicted"/>
<feature type="region of interest" description="Disordered" evidence="1">
    <location>
        <begin position="502"/>
        <end position="554"/>
    </location>
</feature>
<evidence type="ECO:0000256" key="1">
    <source>
        <dbReference type="SAM" id="MobiDB-lite"/>
    </source>
</evidence>
<name>A0A2K9YEC1_CLAUC</name>
<feature type="region of interest" description="Disordered" evidence="1">
    <location>
        <begin position="329"/>
        <end position="357"/>
    </location>
</feature>
<evidence type="ECO:0000313" key="2">
    <source>
        <dbReference type="EMBL" id="AUW31207.1"/>
    </source>
</evidence>
<accession>A0A2K9YEC1</accession>
<feature type="compositionally biased region" description="Polar residues" evidence="1">
    <location>
        <begin position="119"/>
        <end position="132"/>
    </location>
</feature>
<dbReference type="EMBL" id="MG777497">
    <property type="protein sequence ID" value="AUW31207.1"/>
    <property type="molecule type" value="Genomic_DNA"/>
</dbReference>
<feature type="compositionally biased region" description="Polar residues" evidence="1">
    <location>
        <begin position="539"/>
        <end position="550"/>
    </location>
</feature>
<feature type="compositionally biased region" description="Basic and acidic residues" evidence="1">
    <location>
        <begin position="240"/>
        <end position="251"/>
    </location>
</feature>
<reference evidence="2" key="1">
    <citation type="submission" date="2017-12" db="EMBL/GenBank/DDBJ databases">
        <title>Genome Sequencing Reveals a Rich Biosynthetic Potential.</title>
        <authorList>
            <person name="Bertrand R.L."/>
            <person name="Abdel-Hameed M.E."/>
            <person name="Sorensen J.L."/>
        </authorList>
    </citation>
    <scope>NUCLEOTIDE SEQUENCE</scope>
</reference>
<feature type="compositionally biased region" description="Polar residues" evidence="1">
    <location>
        <begin position="252"/>
        <end position="275"/>
    </location>
</feature>
<feature type="compositionally biased region" description="Low complexity" evidence="1">
    <location>
        <begin position="336"/>
        <end position="348"/>
    </location>
</feature>
<sequence length="671" mass="72629">MTKTGASMRSPQQLSTKNRTPAPKLSPEHLHHARSAPISDVGTPSSGFLTPPVSGPRSMSPPPREESDDYLNAHSHGKRKKRAGRQSRHHRNTVEEAEVQGLALRSPKSTARSIGVRSDSCSASSIATNGESVSDAPFPPKSMEQLKLNTNIPLNHQDTSEFETVRVPTWSTFDVPGRENRDVESPAVNALRSLSQPLTPDTGSRTLRRMSTALAATLGFLTPGKDSMDTSKTACKRSTASREESQHRNNFSERSCPSRRTTFKGTKSATSTLETPATITLRKASNMFTPSTVTSSLSASIFNRDAYKPDPHAPSAELLAFYATPVVSRERPRRLSGPSPEISNSSSSVQRDTSWNQDAFSRSEIKKSTSVAQFNDIDCYSSPAESTLTFTDVHTAPGSFAVESRSRKTSISFSEPFRRISVVHFRSRNSVHEVIWREDEATSGSSFASDSSSPPNQESRAKSPTLCPQGHSASILVEQRDGASLRITSFPNKSEINPEESLFQWSWSGPPASAKNVKPTETSTNERSEDAVPKGGTNGAPTNRRSSFSPLCSKPSASELREARSVGQLCKRSSTSEWREVLEVSEGPVFNHSPHPQEQNNTYFAGTGAGIPRMPTFGTVITATGAEQVHGTFAGRKTNPPTHTLPRAGPRGSAGSSIGASTHADSKHQMN</sequence>
<feature type="region of interest" description="Disordered" evidence="1">
    <location>
        <begin position="632"/>
        <end position="671"/>
    </location>
</feature>
<feature type="region of interest" description="Disordered" evidence="1">
    <location>
        <begin position="225"/>
        <end position="275"/>
    </location>
</feature>
<dbReference type="AlphaFoldDB" id="A0A2K9YEC1"/>
<protein>
    <submittedName>
        <fullName evidence="2">Uncharacterized protein</fullName>
    </submittedName>
</protein>
<organism evidence="2">
    <name type="scientific">Cladonia uncialis subsp. uncialis</name>
    <dbReference type="NCBI Taxonomy" id="180999"/>
    <lineage>
        <taxon>Eukaryota</taxon>
        <taxon>Fungi</taxon>
        <taxon>Dikarya</taxon>
        <taxon>Ascomycota</taxon>
        <taxon>Pezizomycotina</taxon>
        <taxon>Lecanoromycetes</taxon>
        <taxon>OSLEUM clade</taxon>
        <taxon>Lecanoromycetidae</taxon>
        <taxon>Lecanorales</taxon>
        <taxon>Lecanorineae</taxon>
        <taxon>Cladoniaceae</taxon>
        <taxon>Cladonia</taxon>
    </lineage>
</organism>
<feature type="region of interest" description="Disordered" evidence="1">
    <location>
        <begin position="1"/>
        <end position="138"/>
    </location>
</feature>
<feature type="region of interest" description="Disordered" evidence="1">
    <location>
        <begin position="439"/>
        <end position="469"/>
    </location>
</feature>
<feature type="compositionally biased region" description="Low complexity" evidence="1">
    <location>
        <begin position="443"/>
        <end position="453"/>
    </location>
</feature>
<feature type="compositionally biased region" description="Polar residues" evidence="1">
    <location>
        <begin position="1"/>
        <end position="19"/>
    </location>
</feature>